<accession>A0A845QXA1</accession>
<keyword evidence="1" id="KW-1133">Transmembrane helix</keyword>
<dbReference type="Proteomes" id="UP000467132">
    <property type="component" value="Unassembled WGS sequence"/>
</dbReference>
<gene>
    <name evidence="2" type="ORF">D3Z33_07035</name>
</gene>
<feature type="transmembrane region" description="Helical" evidence="1">
    <location>
        <begin position="46"/>
        <end position="68"/>
    </location>
</feature>
<feature type="transmembrane region" description="Helical" evidence="1">
    <location>
        <begin position="9"/>
        <end position="26"/>
    </location>
</feature>
<name>A0A845QXA1_9CLOT</name>
<keyword evidence="1" id="KW-0812">Transmembrane</keyword>
<keyword evidence="1" id="KW-0472">Membrane</keyword>
<organism evidence="2 3">
    <name type="scientific">Senegalia massiliensis</name>
    <dbReference type="NCBI Taxonomy" id="1720316"/>
    <lineage>
        <taxon>Bacteria</taxon>
        <taxon>Bacillati</taxon>
        <taxon>Bacillota</taxon>
        <taxon>Clostridia</taxon>
        <taxon>Eubacteriales</taxon>
        <taxon>Clostridiaceae</taxon>
        <taxon>Senegalia</taxon>
    </lineage>
</organism>
<evidence type="ECO:0000313" key="3">
    <source>
        <dbReference type="Proteomes" id="UP000467132"/>
    </source>
</evidence>
<keyword evidence="3" id="KW-1185">Reference proteome</keyword>
<sequence>MKYNFSKKIKIILIILILLVTIKIFIEEYKYINSINEPPPSNSILVFSYRYIKMNSIYYFIKIIYFYFNI</sequence>
<dbReference type="AlphaFoldDB" id="A0A845QXA1"/>
<reference evidence="2 3" key="1">
    <citation type="submission" date="2018-08" db="EMBL/GenBank/DDBJ databases">
        <title>Murine metabolic-syndrome-specific gut microbial biobank.</title>
        <authorList>
            <person name="Liu C."/>
        </authorList>
    </citation>
    <scope>NUCLEOTIDE SEQUENCE [LARGE SCALE GENOMIC DNA]</scope>
    <source>
        <strain evidence="2 3">583</strain>
    </source>
</reference>
<dbReference type="EMBL" id="QXXA01000007">
    <property type="protein sequence ID" value="NBI06614.1"/>
    <property type="molecule type" value="Genomic_DNA"/>
</dbReference>
<evidence type="ECO:0000256" key="1">
    <source>
        <dbReference type="SAM" id="Phobius"/>
    </source>
</evidence>
<protein>
    <submittedName>
        <fullName evidence="2">Uncharacterized protein</fullName>
    </submittedName>
</protein>
<proteinExistence type="predicted"/>
<comment type="caution">
    <text evidence="2">The sequence shown here is derived from an EMBL/GenBank/DDBJ whole genome shotgun (WGS) entry which is preliminary data.</text>
</comment>
<evidence type="ECO:0000313" key="2">
    <source>
        <dbReference type="EMBL" id="NBI06614.1"/>
    </source>
</evidence>